<comment type="caution">
    <text evidence="3">The sequence shown here is derived from an EMBL/GenBank/DDBJ whole genome shotgun (WGS) entry which is preliminary data.</text>
</comment>
<keyword evidence="2" id="KW-1133">Transmembrane helix</keyword>
<organism evidence="3 4">
    <name type="scientific">Rhodococcus artemisiae</name>
    <dbReference type="NCBI Taxonomy" id="714159"/>
    <lineage>
        <taxon>Bacteria</taxon>
        <taxon>Bacillati</taxon>
        <taxon>Actinomycetota</taxon>
        <taxon>Actinomycetes</taxon>
        <taxon>Mycobacteriales</taxon>
        <taxon>Nocardiaceae</taxon>
        <taxon>Rhodococcus</taxon>
    </lineage>
</organism>
<feature type="transmembrane region" description="Helical" evidence="2">
    <location>
        <begin position="95"/>
        <end position="115"/>
    </location>
</feature>
<evidence type="ECO:0000256" key="2">
    <source>
        <dbReference type="SAM" id="Phobius"/>
    </source>
</evidence>
<sequence>MNEDEFPRPPYSDDLLADLHAGALDDELAQRLWPLVRQDHHAMAVIDRLDAVQARLRTWGEEPATEPIPPDVAARLDATLHGLEHHGESRRNRRLLAIAGIGAAAALAVVFALVLRDIGVADDTVGPPLASGVPPSQDGSTPGQNTLTPASLRELVGSTGLGPLSEEVRLRGCLSANGFHPDSPVLGSREIRVGNSDAVAILLGGPQAPQITALVVGTRCAADDPATIQVEVLG</sequence>
<evidence type="ECO:0000313" key="4">
    <source>
        <dbReference type="Proteomes" id="UP001336020"/>
    </source>
</evidence>
<keyword evidence="4" id="KW-1185">Reference proteome</keyword>
<evidence type="ECO:0000256" key="1">
    <source>
        <dbReference type="SAM" id="MobiDB-lite"/>
    </source>
</evidence>
<feature type="region of interest" description="Disordered" evidence="1">
    <location>
        <begin position="129"/>
        <end position="148"/>
    </location>
</feature>
<gene>
    <name evidence="3" type="ORF">Q7514_10185</name>
</gene>
<proteinExistence type="predicted"/>
<dbReference type="Proteomes" id="UP001336020">
    <property type="component" value="Unassembled WGS sequence"/>
</dbReference>
<dbReference type="RefSeq" id="WP_330133139.1">
    <property type="nucleotide sequence ID" value="NZ_JAUTXY010000004.1"/>
</dbReference>
<evidence type="ECO:0008006" key="5">
    <source>
        <dbReference type="Google" id="ProtNLM"/>
    </source>
</evidence>
<feature type="compositionally biased region" description="Polar residues" evidence="1">
    <location>
        <begin position="137"/>
        <end position="148"/>
    </location>
</feature>
<keyword evidence="2" id="KW-0812">Transmembrane</keyword>
<accession>A0ABU7L8M3</accession>
<evidence type="ECO:0000313" key="3">
    <source>
        <dbReference type="EMBL" id="MEE2057891.1"/>
    </source>
</evidence>
<reference evidence="3 4" key="1">
    <citation type="submission" date="2023-07" db="EMBL/GenBank/DDBJ databases">
        <authorList>
            <person name="Girao M."/>
            <person name="Carvalho M.F."/>
        </authorList>
    </citation>
    <scope>NUCLEOTIDE SEQUENCE [LARGE SCALE GENOMIC DNA]</scope>
    <source>
        <strain evidence="3 4">YIM65754</strain>
    </source>
</reference>
<protein>
    <recommendedName>
        <fullName evidence="5">Anti-sigma-M factor RsmA</fullName>
    </recommendedName>
</protein>
<dbReference type="EMBL" id="JAUTXY010000004">
    <property type="protein sequence ID" value="MEE2057891.1"/>
    <property type="molecule type" value="Genomic_DNA"/>
</dbReference>
<keyword evidence="2" id="KW-0472">Membrane</keyword>
<name>A0ABU7L8M3_9NOCA</name>